<evidence type="ECO:0000313" key="11">
    <source>
        <dbReference type="EMBL" id="KAF2425809.1"/>
    </source>
</evidence>
<feature type="transmembrane region" description="Helical" evidence="8">
    <location>
        <begin position="397"/>
        <end position="421"/>
    </location>
</feature>
<sequence>MASRHSISLLSLLLCLVAFLPSIAFAAKTPSGAEYITYQSNDGETVYLADDRRPSLYTRDFGDCLGNSLVHVTSFDASYYADNMTVTFDIRGTTNLTRDSLMIYIGVFAYGESRFELPFDPCKANIYSMCPAQRNVSINAGGQIPLAQADVANIPSIALNIPDFEGQAVLRIFSNTTQSEIACYSALVTNGSTFSQPKSVGSILGIFTVIAIAASFMTAIYGETVTTMRKHYAHSLSVLVVFAVFQHIFFAGALSMNWPSVLVAFWSNYAWAGGMIYTDGMQDSIDRLTRGHRGNTSALGAAGAGTYASSVGGGFDLKSIYKRSRMLDPEGVKAGFQNMLAKRVTVDSASNNASTVASKWFGVPVRDGLPLPGNYSGFAGTLYPENIPASNAFLTSLIWFVILLVIVAGSVVGFKFILEALYKCKVVKTPRLAFFRSHWKQYTALALLRTCFIGFFAMIFLTIFQFTYGGAASVLALAAIVFALFFAGVIGIAVYALWFRLRVGKTLTEPDRIYLERKKVLKVIPFYCFHRASKEQQADKVYAGSLPWWKITHVTDSPTSVHDDEEYIKKFGWLASRFRRTKWWFFAAWLGYEFVRAAFTAGASGHPMVQVFALLIIEFFAFMAVIKMRPFEGQRLNVIVVYLLGFSKVATVALSAAFDVSFNLARIPTTAIGIVIIVIQGLLTIAVLICIILSAISTYFSITRHREAIKPRRWIPYRERYFNHLDQAVSDLPPLPPPPPPAYEGPKDPYFSVTSVKRHPKIEDEDPEFMAEIASDPRLSRNSLLNLSGPISLAGEVTNPRASRAMSMSSRMSQSSLPYGARVHRGSWSTRDFGEYVDGGGYDRRAMGNGNNSAPILVDEHGAVIPPLPVRSASGPGLQHRDSRESVAQSRLSIPVSLPQDDDATTFKSAPSSPIISRNTSHADLAELRSANASPASSNLLQRPETPHIQRTPSPLHVVTNRSPQSVGSGGEGPPSPRSPGSPRSPHRPRSRLVKQKHGEIIEERGE</sequence>
<feature type="transmembrane region" description="Helical" evidence="8">
    <location>
        <begin position="670"/>
        <end position="702"/>
    </location>
</feature>
<feature type="transmembrane region" description="Helical" evidence="8">
    <location>
        <begin position="233"/>
        <end position="256"/>
    </location>
</feature>
<feature type="signal peptide" evidence="9">
    <location>
        <begin position="1"/>
        <end position="26"/>
    </location>
</feature>
<dbReference type="PANTHER" id="PTHR31145:SF7">
    <property type="entry name" value="TRP-LIKE ION CHANNEL"/>
    <property type="match status" value="1"/>
</dbReference>
<dbReference type="PANTHER" id="PTHR31145">
    <property type="entry name" value="INTEGRAL MEMBRANE PROTEIN (AFU_ORTHOLOGUE AFUA_7G01610)"/>
    <property type="match status" value="1"/>
</dbReference>
<evidence type="ECO:0000256" key="6">
    <source>
        <dbReference type="ARBA" id="ARBA00023136"/>
    </source>
</evidence>
<evidence type="ECO:0000256" key="5">
    <source>
        <dbReference type="ARBA" id="ARBA00022989"/>
    </source>
</evidence>
<protein>
    <submittedName>
        <fullName evidence="11">TRP-domain-containing protein</fullName>
    </submittedName>
</protein>
<keyword evidence="12" id="KW-1185">Reference proteome</keyword>
<dbReference type="AlphaFoldDB" id="A0A9P4NLK4"/>
<feature type="transmembrane region" description="Helical" evidence="8">
    <location>
        <begin position="474"/>
        <end position="498"/>
    </location>
</feature>
<dbReference type="InterPro" id="IPR032800">
    <property type="entry name" value="TRP_N"/>
</dbReference>
<keyword evidence="5 8" id="KW-1133">Transmembrane helix</keyword>
<evidence type="ECO:0000256" key="9">
    <source>
        <dbReference type="SAM" id="SignalP"/>
    </source>
</evidence>
<organism evidence="11 12">
    <name type="scientific">Tothia fuscella</name>
    <dbReference type="NCBI Taxonomy" id="1048955"/>
    <lineage>
        <taxon>Eukaryota</taxon>
        <taxon>Fungi</taxon>
        <taxon>Dikarya</taxon>
        <taxon>Ascomycota</taxon>
        <taxon>Pezizomycotina</taxon>
        <taxon>Dothideomycetes</taxon>
        <taxon>Pleosporomycetidae</taxon>
        <taxon>Venturiales</taxon>
        <taxon>Cylindrosympodiaceae</taxon>
        <taxon>Tothia</taxon>
    </lineage>
</organism>
<feature type="region of interest" description="Disordered" evidence="7">
    <location>
        <begin position="867"/>
        <end position="918"/>
    </location>
</feature>
<comment type="caution">
    <text evidence="11">The sequence shown here is derived from an EMBL/GenBank/DDBJ whole genome shotgun (WGS) entry which is preliminary data.</text>
</comment>
<reference evidence="11" key="1">
    <citation type="journal article" date="2020" name="Stud. Mycol.">
        <title>101 Dothideomycetes genomes: a test case for predicting lifestyles and emergence of pathogens.</title>
        <authorList>
            <person name="Haridas S."/>
            <person name="Albert R."/>
            <person name="Binder M."/>
            <person name="Bloem J."/>
            <person name="Labutti K."/>
            <person name="Salamov A."/>
            <person name="Andreopoulos B."/>
            <person name="Baker S."/>
            <person name="Barry K."/>
            <person name="Bills G."/>
            <person name="Bluhm B."/>
            <person name="Cannon C."/>
            <person name="Castanera R."/>
            <person name="Culley D."/>
            <person name="Daum C."/>
            <person name="Ezra D."/>
            <person name="Gonzalez J."/>
            <person name="Henrissat B."/>
            <person name="Kuo A."/>
            <person name="Liang C."/>
            <person name="Lipzen A."/>
            <person name="Lutzoni F."/>
            <person name="Magnuson J."/>
            <person name="Mondo S."/>
            <person name="Nolan M."/>
            <person name="Ohm R."/>
            <person name="Pangilinan J."/>
            <person name="Park H.-J."/>
            <person name="Ramirez L."/>
            <person name="Alfaro M."/>
            <person name="Sun H."/>
            <person name="Tritt A."/>
            <person name="Yoshinaga Y."/>
            <person name="Zwiers L.-H."/>
            <person name="Turgeon B."/>
            <person name="Goodwin S."/>
            <person name="Spatafora J."/>
            <person name="Crous P."/>
            <person name="Grigoriev I."/>
        </authorList>
    </citation>
    <scope>NUCLEOTIDE SEQUENCE</scope>
    <source>
        <strain evidence="11">CBS 130266</strain>
    </source>
</reference>
<feature type="compositionally biased region" description="Polar residues" evidence="7">
    <location>
        <begin position="906"/>
        <end position="918"/>
    </location>
</feature>
<evidence type="ECO:0000256" key="4">
    <source>
        <dbReference type="ARBA" id="ARBA00022729"/>
    </source>
</evidence>
<keyword evidence="3 8" id="KW-0812">Transmembrane</keyword>
<dbReference type="Pfam" id="PF06011">
    <property type="entry name" value="TRP"/>
    <property type="match status" value="1"/>
</dbReference>
<dbReference type="InterPro" id="IPR010308">
    <property type="entry name" value="TRP_C"/>
</dbReference>
<feature type="transmembrane region" description="Helical" evidence="8">
    <location>
        <begin position="638"/>
        <end position="658"/>
    </location>
</feature>
<feature type="transmembrane region" description="Helical" evidence="8">
    <location>
        <begin position="608"/>
        <end position="626"/>
    </location>
</feature>
<feature type="transmembrane region" description="Helical" evidence="8">
    <location>
        <begin position="442"/>
        <end position="468"/>
    </location>
</feature>
<feature type="transmembrane region" description="Helical" evidence="8">
    <location>
        <begin position="200"/>
        <end position="221"/>
    </location>
</feature>
<dbReference type="Pfam" id="PF14558">
    <property type="entry name" value="TRP_N"/>
    <property type="match status" value="1"/>
</dbReference>
<evidence type="ECO:0000256" key="1">
    <source>
        <dbReference type="ARBA" id="ARBA00004141"/>
    </source>
</evidence>
<feature type="region of interest" description="Disordered" evidence="7">
    <location>
        <begin position="932"/>
        <end position="1007"/>
    </location>
</feature>
<dbReference type="EMBL" id="MU007067">
    <property type="protein sequence ID" value="KAF2425809.1"/>
    <property type="molecule type" value="Genomic_DNA"/>
</dbReference>
<name>A0A9P4NLK4_9PEZI</name>
<evidence type="ECO:0000256" key="7">
    <source>
        <dbReference type="SAM" id="MobiDB-lite"/>
    </source>
</evidence>
<dbReference type="GO" id="GO:0009272">
    <property type="term" value="P:fungal-type cell wall biogenesis"/>
    <property type="evidence" value="ECO:0007669"/>
    <property type="project" value="TreeGrafter"/>
</dbReference>
<keyword evidence="4 9" id="KW-0732">Signal</keyword>
<evidence type="ECO:0000256" key="3">
    <source>
        <dbReference type="ARBA" id="ARBA00022692"/>
    </source>
</evidence>
<gene>
    <name evidence="11" type="ORF">EJ08DRAFT_663468</name>
</gene>
<comment type="subcellular location">
    <subcellularLocation>
        <location evidence="1">Membrane</location>
        <topology evidence="1">Multi-pass membrane protein</topology>
    </subcellularLocation>
</comment>
<evidence type="ECO:0000259" key="10">
    <source>
        <dbReference type="SMART" id="SM01320"/>
    </source>
</evidence>
<dbReference type="SMART" id="SM01320">
    <property type="entry name" value="TRP_N"/>
    <property type="match status" value="1"/>
</dbReference>
<feature type="transmembrane region" description="Helical" evidence="8">
    <location>
        <begin position="583"/>
        <end position="602"/>
    </location>
</feature>
<evidence type="ECO:0000313" key="12">
    <source>
        <dbReference type="Proteomes" id="UP000800235"/>
    </source>
</evidence>
<dbReference type="Proteomes" id="UP000800235">
    <property type="component" value="Unassembled WGS sequence"/>
</dbReference>
<evidence type="ECO:0000256" key="2">
    <source>
        <dbReference type="ARBA" id="ARBA00010642"/>
    </source>
</evidence>
<proteinExistence type="inferred from homology"/>
<comment type="similarity">
    <text evidence="2">Belongs to the transient receptor potential (TRP) ion channel family.</text>
</comment>
<evidence type="ECO:0000256" key="8">
    <source>
        <dbReference type="SAM" id="Phobius"/>
    </source>
</evidence>
<keyword evidence="6 8" id="KW-0472">Membrane</keyword>
<dbReference type="OrthoDB" id="5377623at2759"/>
<feature type="domain" description="ML-like" evidence="10">
    <location>
        <begin position="54"/>
        <end position="195"/>
    </location>
</feature>
<dbReference type="GO" id="GO:0016020">
    <property type="term" value="C:membrane"/>
    <property type="evidence" value="ECO:0007669"/>
    <property type="project" value="UniProtKB-SubCell"/>
</dbReference>
<accession>A0A9P4NLK4</accession>
<dbReference type="GO" id="GO:0055085">
    <property type="term" value="P:transmembrane transport"/>
    <property type="evidence" value="ECO:0007669"/>
    <property type="project" value="TreeGrafter"/>
</dbReference>
<feature type="chain" id="PRO_5040408852" evidence="9">
    <location>
        <begin position="27"/>
        <end position="1007"/>
    </location>
</feature>
<dbReference type="InterPro" id="IPR040241">
    <property type="entry name" value="TRP_Flc/Pkd2-like"/>
</dbReference>
<feature type="compositionally biased region" description="Basic and acidic residues" evidence="7">
    <location>
        <begin position="997"/>
        <end position="1007"/>
    </location>
</feature>
<feature type="compositionally biased region" description="Basic residues" evidence="7">
    <location>
        <begin position="985"/>
        <end position="996"/>
    </location>
</feature>